<dbReference type="GO" id="GO:0019901">
    <property type="term" value="F:protein kinase binding"/>
    <property type="evidence" value="ECO:0007669"/>
    <property type="project" value="TreeGrafter"/>
</dbReference>
<feature type="coiled-coil region" evidence="5">
    <location>
        <begin position="1113"/>
        <end position="1239"/>
    </location>
</feature>
<dbReference type="InterPro" id="IPR019460">
    <property type="entry name" value="Atg11_C"/>
</dbReference>
<feature type="region of interest" description="Disordered" evidence="6">
    <location>
        <begin position="1342"/>
        <end position="1384"/>
    </location>
</feature>
<dbReference type="GO" id="GO:0060090">
    <property type="term" value="F:molecular adaptor activity"/>
    <property type="evidence" value="ECO:0007669"/>
    <property type="project" value="TreeGrafter"/>
</dbReference>
<evidence type="ECO:0000256" key="1">
    <source>
        <dbReference type="ARBA" id="ARBA00022448"/>
    </source>
</evidence>
<dbReference type="GO" id="GO:0000422">
    <property type="term" value="P:autophagy of mitochondrion"/>
    <property type="evidence" value="ECO:0007669"/>
    <property type="project" value="TreeGrafter"/>
</dbReference>
<dbReference type="GO" id="GO:0061709">
    <property type="term" value="P:reticulophagy"/>
    <property type="evidence" value="ECO:0007669"/>
    <property type="project" value="TreeGrafter"/>
</dbReference>
<name>A0A7E6F2W6_9MOLL</name>
<feature type="region of interest" description="Disordered" evidence="6">
    <location>
        <begin position="670"/>
        <end position="706"/>
    </location>
</feature>
<feature type="domain" description="Autophagy protein ATG17-like" evidence="7">
    <location>
        <begin position="120"/>
        <end position="473"/>
    </location>
</feature>
<reference evidence="10" key="1">
    <citation type="submission" date="2025-08" db="UniProtKB">
        <authorList>
            <consortium name="RefSeq"/>
        </authorList>
    </citation>
    <scope>IDENTIFICATION</scope>
</reference>
<evidence type="ECO:0000256" key="5">
    <source>
        <dbReference type="SAM" id="Coils"/>
    </source>
</evidence>
<gene>
    <name evidence="10" type="primary">LOC115215244</name>
</gene>
<feature type="coiled-coil region" evidence="5">
    <location>
        <begin position="841"/>
        <end position="1023"/>
    </location>
</feature>
<proteinExistence type="predicted"/>
<dbReference type="GO" id="GO:0034517">
    <property type="term" value="P:ribophagy"/>
    <property type="evidence" value="ECO:0007669"/>
    <property type="project" value="TreeGrafter"/>
</dbReference>
<evidence type="ECO:0000313" key="10">
    <source>
        <dbReference type="RefSeq" id="XP_036361277.1"/>
    </source>
</evidence>
<evidence type="ECO:0000256" key="4">
    <source>
        <dbReference type="ARBA" id="ARBA00023054"/>
    </source>
</evidence>
<accession>A0A7E6F2W6</accession>
<dbReference type="Proteomes" id="UP000515154">
    <property type="component" value="Linkage group LG8"/>
</dbReference>
<dbReference type="GO" id="GO:0000045">
    <property type="term" value="P:autophagosome assembly"/>
    <property type="evidence" value="ECO:0007669"/>
    <property type="project" value="InterPro"/>
</dbReference>
<dbReference type="GO" id="GO:0034727">
    <property type="term" value="P:piecemeal microautophagy of the nucleus"/>
    <property type="evidence" value="ECO:0007669"/>
    <property type="project" value="TreeGrafter"/>
</dbReference>
<protein>
    <submittedName>
        <fullName evidence="10">RB1-inducible coiled-coil protein 1 isoform X3</fullName>
    </submittedName>
</protein>
<feature type="domain" description="Autophagy-related protein 11 C-terminal" evidence="8">
    <location>
        <begin position="1226"/>
        <end position="1337"/>
    </location>
</feature>
<dbReference type="GO" id="GO:0061723">
    <property type="term" value="P:glycophagy"/>
    <property type="evidence" value="ECO:0007669"/>
    <property type="project" value="TreeGrafter"/>
</dbReference>
<dbReference type="PANTHER" id="PTHR13222">
    <property type="entry name" value="RB1-INDUCIBLE COILED-COIL"/>
    <property type="match status" value="1"/>
</dbReference>
<dbReference type="GO" id="GO:0034045">
    <property type="term" value="C:phagophore assembly site membrane"/>
    <property type="evidence" value="ECO:0007669"/>
    <property type="project" value="TreeGrafter"/>
</dbReference>
<evidence type="ECO:0000256" key="3">
    <source>
        <dbReference type="ARBA" id="ARBA00023006"/>
    </source>
</evidence>
<dbReference type="RefSeq" id="XP_036361277.1">
    <property type="nucleotide sequence ID" value="XM_036505384.1"/>
</dbReference>
<evidence type="ECO:0000259" key="8">
    <source>
        <dbReference type="Pfam" id="PF10377"/>
    </source>
</evidence>
<evidence type="ECO:0000256" key="2">
    <source>
        <dbReference type="ARBA" id="ARBA00022927"/>
    </source>
</evidence>
<dbReference type="PANTHER" id="PTHR13222:SF1">
    <property type="entry name" value="RB1-INDUCIBLE COILED-COIL PROTEIN 1"/>
    <property type="match status" value="1"/>
</dbReference>
<dbReference type="GO" id="GO:0015031">
    <property type="term" value="P:protein transport"/>
    <property type="evidence" value="ECO:0007669"/>
    <property type="project" value="UniProtKB-KW"/>
</dbReference>
<dbReference type="InterPro" id="IPR045326">
    <property type="entry name" value="ATG17-like_dom"/>
</dbReference>
<organism evidence="9 10">
    <name type="scientific">Octopus sinensis</name>
    <name type="common">East Asian common octopus</name>
    <dbReference type="NCBI Taxonomy" id="2607531"/>
    <lineage>
        <taxon>Eukaryota</taxon>
        <taxon>Metazoa</taxon>
        <taxon>Spiralia</taxon>
        <taxon>Lophotrochozoa</taxon>
        <taxon>Mollusca</taxon>
        <taxon>Cephalopoda</taxon>
        <taxon>Coleoidea</taxon>
        <taxon>Octopodiformes</taxon>
        <taxon>Octopoda</taxon>
        <taxon>Incirrata</taxon>
        <taxon>Octopodidae</taxon>
        <taxon>Octopus</taxon>
    </lineage>
</organism>
<keyword evidence="1" id="KW-0813">Transport</keyword>
<dbReference type="GO" id="GO:1990316">
    <property type="term" value="C:Atg1/ULK1 kinase complex"/>
    <property type="evidence" value="ECO:0007669"/>
    <property type="project" value="TreeGrafter"/>
</dbReference>
<feature type="compositionally biased region" description="Polar residues" evidence="6">
    <location>
        <begin position="696"/>
        <end position="706"/>
    </location>
</feature>
<sequence length="1384" mass="157649">MLYVFLVELGQMLTIDTCYTTETVSVLKSHVARLCRIAPDKQVMLVSGGVSLDNSCRVGHYCAGTDTNPIFVFSKVTIEANIPPSPCINYGTDKVLTDAISEVVLLPATHETVSDAYKLAKETVECDKSRMEASERLIHDQHLQQQGWAAAIANLDDHLASFNRRAEKFQSTCNIFLKTQEESLEMLSNVPGILRLLGRIPLLNSLQTLVSSPLSQTNPVEPAMLEDVSDGGGHCSPSLLDWIYQQDPRSSLEDMVEQCRVISEQISQKNVEKLMQEIDDMLKFIDRPDMKEVKGLENRLYQLDHLITNTRTIMDKQTKFYQKFSSQLETTSRMDCECLSEYWKNHKKDLMDLSEGHNQIKIFRKRCCKAKEELSKNLHVRLQWVMYVEQLIMEKERKIKIESEKIKRQRKHLKILQQVHDSAKMYINALVEIIRRKNYSTQFLTWARNVAATSHSLYIGELQDRQNFSETFNKHFIQSLFHGLHDEPSKFATTPPRTFDHNIPEITSDDIEKLKTAVPELASSLVMPPKKNLYNQLCVNVSKQVFQDLRNISPELVEDRLSLKLTNKEEQKEEASQSASATDTATATSQNICPFTIVNSPHTQSSDSYCQTLPVVDFGTHSSDAAAVAIDEDFCIDKEDLMIKSGSPAKQVGDTQAGASDSYRLSCDTDAVSQSVEQSSESVSSRRHHWKGHLASDTSPEVETSQEFTTADFYFDESMPSSIEAPLHKGIPKEDLQKMLQEKCELSEKLSRELQACRASFGVTLDKLKALKNTTERSLPEFREQLCELHELMRQNQIDFIRNASHVEENLMDAIRMFNENKDKERADNFLAFQKEHEIALQMMTEKLGKANEQIKEMEQENSSLEEELRQNKNQCELLSQKISFLEDEKEKSLKQLSDKCEEMEVRLGKQHSEHQDLLAQKNEEMSEKMQAVEEAKQLLIKEHTASLESLKLDYANLDEKYKSMQSELNEEKEQALHSLHSELSITHNAAMSELNQNLTSKLTECEANLKQTQAELLEYRQLAARPKQCVGQCQTSESVISVADFEQKLRESTSDYDTKLEAEKTARQEESLKHQQELKQLRASLGAEYEEKLNVQRKSLIAEKQVVFNQALSKLTTEKDQTNKELQQQIEELTATINDLKQKEEVSIQNNEEIVKELTEKLEEKASNEDRLENELKSAIAKVAATESSNRRVSSEENADEGYEEESVDKLKALKKTIRNKDERIEKLQSKVMELSMSASVFDQDKVSITSFQSGDLVLLCLDEEHGHYVVFTVGNTLHFLHTDCLDNLGLRSRMSTPREPWVLGIITDKEYCIAKKYQNRYRVPMGTKFYRVRAKPWPKDPRLTRENSGQVPSVLGSVVSSPPASLSSTTTTTTTTSGSTAS</sequence>
<dbReference type="Gene3D" id="3.10.20.90">
    <property type="entry name" value="Phosphatidylinositol 3-kinase Catalytic Subunit, Chain A, domain 1"/>
    <property type="match status" value="1"/>
</dbReference>
<keyword evidence="2" id="KW-0653">Protein transport</keyword>
<keyword evidence="9" id="KW-1185">Reference proteome</keyword>
<dbReference type="CDD" id="cd17060">
    <property type="entry name" value="Ubl_RB1CC1"/>
    <property type="match status" value="1"/>
</dbReference>
<feature type="compositionally biased region" description="Low complexity" evidence="6">
    <location>
        <begin position="1353"/>
        <end position="1384"/>
    </location>
</feature>
<dbReference type="InterPro" id="IPR040040">
    <property type="entry name" value="ATG11"/>
</dbReference>
<evidence type="ECO:0000313" key="9">
    <source>
        <dbReference type="Proteomes" id="UP000515154"/>
    </source>
</evidence>
<keyword evidence="3" id="KW-0072">Autophagy</keyword>
<keyword evidence="4 5" id="KW-0175">Coiled coil</keyword>
<evidence type="ECO:0000256" key="6">
    <source>
        <dbReference type="SAM" id="MobiDB-lite"/>
    </source>
</evidence>
<dbReference type="Pfam" id="PF04108">
    <property type="entry name" value="ATG17_like"/>
    <property type="match status" value="1"/>
</dbReference>
<dbReference type="Pfam" id="PF10377">
    <property type="entry name" value="ATG11"/>
    <property type="match status" value="1"/>
</dbReference>
<evidence type="ECO:0000259" key="7">
    <source>
        <dbReference type="Pfam" id="PF04108"/>
    </source>
</evidence>
<feature type="compositionally biased region" description="Low complexity" evidence="6">
    <location>
        <begin position="672"/>
        <end position="683"/>
    </location>
</feature>